<evidence type="ECO:0000259" key="4">
    <source>
        <dbReference type="Pfam" id="PF02894"/>
    </source>
</evidence>
<reference evidence="5 6" key="1">
    <citation type="submission" date="2017-03" db="EMBL/GenBank/DDBJ databases">
        <title>Paenibacillus larvae genome sequencing.</title>
        <authorList>
            <person name="Dingman D.W."/>
        </authorList>
    </citation>
    <scope>NUCLEOTIDE SEQUENCE [LARGE SCALE GENOMIC DNA]</scope>
    <source>
        <strain evidence="5 6">SAG 10367</strain>
    </source>
</reference>
<sequence>MTIQVGIIGYGLSGSVFHAPFIHSMEGFDLKAVVSSKPEKVHKDFPEVEVVPGLEDLIQKEEIRLIIVTTPTYTHYDYVKQALKAGKHVVVEKPFTVTSSEAEELIQLAKAQRVVLTVYQNRRWDGDFLTVKRLVESGELGKIALFESRFDRFRPQVQNRWKEQDVGGSGILYDLGAHLVDQAVQLFGMPEAVFADLARQRKGAEATDYFQITLFYGTMRVMLSAGSLVRQPGPRFEIHGDRGSYTKYGLDPQEGALREGMQPGQKGWGEEPQTDYGTLVYEVNGLPAESRIRTERGRYEAFYENLRSAIEQGVKPPVDPSDSKRVIRLIECAMLSSQEQKVIRIN</sequence>
<evidence type="ECO:0000256" key="2">
    <source>
        <dbReference type="ARBA" id="ARBA00023002"/>
    </source>
</evidence>
<comment type="similarity">
    <text evidence="1">Belongs to the Gfo/Idh/MocA family.</text>
</comment>
<dbReference type="RefSeq" id="WP_083039782.1">
    <property type="nucleotide sequence ID" value="NZ_CP020557.1"/>
</dbReference>
<dbReference type="InterPro" id="IPR000683">
    <property type="entry name" value="Gfo/Idh/MocA-like_OxRdtase_N"/>
</dbReference>
<dbReference type="GO" id="GO:0016491">
    <property type="term" value="F:oxidoreductase activity"/>
    <property type="evidence" value="ECO:0007669"/>
    <property type="project" value="UniProtKB-KW"/>
</dbReference>
<dbReference type="EMBL" id="CP020557">
    <property type="protein sequence ID" value="ARF67986.1"/>
    <property type="molecule type" value="Genomic_DNA"/>
</dbReference>
<dbReference type="InterPro" id="IPR051317">
    <property type="entry name" value="Gfo/Idh/MocA_oxidoreduct"/>
</dbReference>
<dbReference type="PANTHER" id="PTHR43708">
    <property type="entry name" value="CONSERVED EXPRESSED OXIDOREDUCTASE (EUROFUNG)"/>
    <property type="match status" value="1"/>
</dbReference>
<accession>A0A1V0USD4</accession>
<name>A0A1V0USD4_9BACL</name>
<dbReference type="InterPro" id="IPR004104">
    <property type="entry name" value="Gfo/Idh/MocA-like_OxRdtase_C"/>
</dbReference>
<dbReference type="Gene3D" id="3.30.360.10">
    <property type="entry name" value="Dihydrodipicolinate Reductase, domain 2"/>
    <property type="match status" value="1"/>
</dbReference>
<dbReference type="SUPFAM" id="SSF51735">
    <property type="entry name" value="NAD(P)-binding Rossmann-fold domains"/>
    <property type="match status" value="1"/>
</dbReference>
<dbReference type="AlphaFoldDB" id="A0A1V0USD4"/>
<dbReference type="GO" id="GO:0000166">
    <property type="term" value="F:nucleotide binding"/>
    <property type="evidence" value="ECO:0007669"/>
    <property type="project" value="InterPro"/>
</dbReference>
<dbReference type="PANTHER" id="PTHR43708:SF5">
    <property type="entry name" value="CONSERVED EXPRESSED OXIDOREDUCTASE (EUROFUNG)-RELATED"/>
    <property type="match status" value="1"/>
</dbReference>
<dbReference type="Proteomes" id="UP000192727">
    <property type="component" value="Chromosome"/>
</dbReference>
<protein>
    <submittedName>
        <fullName evidence="5">Oxidoreductase</fullName>
    </submittedName>
</protein>
<dbReference type="Gene3D" id="3.40.50.720">
    <property type="entry name" value="NAD(P)-binding Rossmann-like Domain"/>
    <property type="match status" value="1"/>
</dbReference>
<evidence type="ECO:0000259" key="3">
    <source>
        <dbReference type="Pfam" id="PF01408"/>
    </source>
</evidence>
<evidence type="ECO:0000313" key="5">
    <source>
        <dbReference type="EMBL" id="ARF67986.1"/>
    </source>
</evidence>
<keyword evidence="2" id="KW-0560">Oxidoreductase</keyword>
<feature type="domain" description="Gfo/Idh/MocA-like oxidoreductase N-terminal" evidence="3">
    <location>
        <begin position="3"/>
        <end position="119"/>
    </location>
</feature>
<feature type="domain" description="Gfo/Idh/MocA-like oxidoreductase C-terminal" evidence="4">
    <location>
        <begin position="132"/>
        <end position="343"/>
    </location>
</feature>
<proteinExistence type="inferred from homology"/>
<gene>
    <name evidence="5" type="ORF">B7C51_09315</name>
</gene>
<evidence type="ECO:0000313" key="6">
    <source>
        <dbReference type="Proteomes" id="UP000192727"/>
    </source>
</evidence>
<dbReference type="NCBIfam" id="NF008607">
    <property type="entry name" value="PRK11579.1"/>
    <property type="match status" value="1"/>
</dbReference>
<dbReference type="Pfam" id="PF01408">
    <property type="entry name" value="GFO_IDH_MocA"/>
    <property type="match status" value="1"/>
</dbReference>
<organism evidence="5 6">
    <name type="scientific">Paenibacillus larvae subsp. pulvifaciens</name>
    <dbReference type="NCBI Taxonomy" id="1477"/>
    <lineage>
        <taxon>Bacteria</taxon>
        <taxon>Bacillati</taxon>
        <taxon>Bacillota</taxon>
        <taxon>Bacilli</taxon>
        <taxon>Bacillales</taxon>
        <taxon>Paenibacillaceae</taxon>
        <taxon>Paenibacillus</taxon>
    </lineage>
</organism>
<evidence type="ECO:0000256" key="1">
    <source>
        <dbReference type="ARBA" id="ARBA00010928"/>
    </source>
</evidence>
<dbReference type="Pfam" id="PF02894">
    <property type="entry name" value="GFO_IDH_MocA_C"/>
    <property type="match status" value="1"/>
</dbReference>
<dbReference type="InterPro" id="IPR036291">
    <property type="entry name" value="NAD(P)-bd_dom_sf"/>
</dbReference>